<sequence>MQEIQRRQSSVAGIKSPGIPKEFEDTKEKKSIGTKILAAFRHNSHDDNTTEKSSDWKTTNNSSFDADGTEATSEHAAIA</sequence>
<accession>A0AC35FCL7</accession>
<evidence type="ECO:0000313" key="2">
    <source>
        <dbReference type="WBParaSite" id="PS1159_v2.g15487.t1"/>
    </source>
</evidence>
<dbReference type="Proteomes" id="UP000887580">
    <property type="component" value="Unplaced"/>
</dbReference>
<evidence type="ECO:0000313" key="1">
    <source>
        <dbReference type="Proteomes" id="UP000887580"/>
    </source>
</evidence>
<proteinExistence type="predicted"/>
<name>A0AC35FCL7_9BILA</name>
<reference evidence="2" key="1">
    <citation type="submission" date="2022-11" db="UniProtKB">
        <authorList>
            <consortium name="WormBaseParasite"/>
        </authorList>
    </citation>
    <scope>IDENTIFICATION</scope>
</reference>
<protein>
    <submittedName>
        <fullName evidence="2">Uncharacterized protein</fullName>
    </submittedName>
</protein>
<organism evidence="1 2">
    <name type="scientific">Panagrolaimus sp. PS1159</name>
    <dbReference type="NCBI Taxonomy" id="55785"/>
    <lineage>
        <taxon>Eukaryota</taxon>
        <taxon>Metazoa</taxon>
        <taxon>Ecdysozoa</taxon>
        <taxon>Nematoda</taxon>
        <taxon>Chromadorea</taxon>
        <taxon>Rhabditida</taxon>
        <taxon>Tylenchina</taxon>
        <taxon>Panagrolaimomorpha</taxon>
        <taxon>Panagrolaimoidea</taxon>
        <taxon>Panagrolaimidae</taxon>
        <taxon>Panagrolaimus</taxon>
    </lineage>
</organism>
<dbReference type="WBParaSite" id="PS1159_v2.g15487.t1">
    <property type="protein sequence ID" value="PS1159_v2.g15487.t1"/>
    <property type="gene ID" value="PS1159_v2.g15487"/>
</dbReference>